<accession>A0A8S1L6J3</accession>
<dbReference type="EMBL" id="CAJJDM010000034">
    <property type="protein sequence ID" value="CAD8063518.1"/>
    <property type="molecule type" value="Genomic_DNA"/>
</dbReference>
<gene>
    <name evidence="1" type="ORF">PPRIM_AZ9-3.1.T0350002</name>
</gene>
<dbReference type="AlphaFoldDB" id="A0A8S1L6J3"/>
<reference evidence="1" key="1">
    <citation type="submission" date="2021-01" db="EMBL/GenBank/DDBJ databases">
        <authorList>
            <consortium name="Genoscope - CEA"/>
            <person name="William W."/>
        </authorList>
    </citation>
    <scope>NUCLEOTIDE SEQUENCE</scope>
</reference>
<name>A0A8S1L6J3_PARPR</name>
<organism evidence="1 2">
    <name type="scientific">Paramecium primaurelia</name>
    <dbReference type="NCBI Taxonomy" id="5886"/>
    <lineage>
        <taxon>Eukaryota</taxon>
        <taxon>Sar</taxon>
        <taxon>Alveolata</taxon>
        <taxon>Ciliophora</taxon>
        <taxon>Intramacronucleata</taxon>
        <taxon>Oligohymenophorea</taxon>
        <taxon>Peniculida</taxon>
        <taxon>Parameciidae</taxon>
        <taxon>Paramecium</taxon>
    </lineage>
</organism>
<sequence>MKLFPQIQNMKMHGSIKASHQSVQKILFICIKQRNLKILYFVMTKLYHNVSIHQHQDLKVYQLQFKFC</sequence>
<evidence type="ECO:0000313" key="2">
    <source>
        <dbReference type="Proteomes" id="UP000688137"/>
    </source>
</evidence>
<comment type="caution">
    <text evidence="1">The sequence shown here is derived from an EMBL/GenBank/DDBJ whole genome shotgun (WGS) entry which is preliminary data.</text>
</comment>
<evidence type="ECO:0000313" key="1">
    <source>
        <dbReference type="EMBL" id="CAD8063518.1"/>
    </source>
</evidence>
<proteinExistence type="predicted"/>
<keyword evidence="2" id="KW-1185">Reference proteome</keyword>
<dbReference type="Proteomes" id="UP000688137">
    <property type="component" value="Unassembled WGS sequence"/>
</dbReference>
<protein>
    <submittedName>
        <fullName evidence="1">Uncharacterized protein</fullName>
    </submittedName>
</protein>